<reference evidence="2" key="1">
    <citation type="submission" date="2021-12" db="EMBL/GenBank/DDBJ databases">
        <authorList>
            <person name="King R."/>
        </authorList>
    </citation>
    <scope>NUCLEOTIDE SEQUENCE</scope>
</reference>
<gene>
    <name evidence="2" type="ORF">MELIAE_LOCUS10718</name>
</gene>
<dbReference type="OrthoDB" id="8062658at2759"/>
<feature type="region of interest" description="Disordered" evidence="1">
    <location>
        <begin position="42"/>
        <end position="64"/>
    </location>
</feature>
<sequence length="131" mass="14736">MKTSQFLSQTPTVVVKSTTTDTPATTKEWETTTNTVYVTETEPTTFLTTTPSPPPTTTTPTTTMDPIFQYFKKPEEASKNPVYFVIQGHSKVKTYGPSKQVHGISVQETNEIFDDDKSPYKIFILVYNNNN</sequence>
<dbReference type="EMBL" id="OV121138">
    <property type="protein sequence ID" value="CAH0561092.1"/>
    <property type="molecule type" value="Genomic_DNA"/>
</dbReference>
<name>A0A9P0BDL5_BRAAE</name>
<accession>A0A9P0BDL5</accession>
<dbReference type="AlphaFoldDB" id="A0A9P0BDL5"/>
<evidence type="ECO:0000313" key="2">
    <source>
        <dbReference type="EMBL" id="CAH0561092.1"/>
    </source>
</evidence>
<dbReference type="Proteomes" id="UP001154078">
    <property type="component" value="Chromosome 7"/>
</dbReference>
<protein>
    <submittedName>
        <fullName evidence="2">Uncharacterized protein</fullName>
    </submittedName>
</protein>
<evidence type="ECO:0000313" key="3">
    <source>
        <dbReference type="Proteomes" id="UP001154078"/>
    </source>
</evidence>
<keyword evidence="3" id="KW-1185">Reference proteome</keyword>
<organism evidence="2 3">
    <name type="scientific">Brassicogethes aeneus</name>
    <name type="common">Rape pollen beetle</name>
    <name type="synonym">Meligethes aeneus</name>
    <dbReference type="NCBI Taxonomy" id="1431903"/>
    <lineage>
        <taxon>Eukaryota</taxon>
        <taxon>Metazoa</taxon>
        <taxon>Ecdysozoa</taxon>
        <taxon>Arthropoda</taxon>
        <taxon>Hexapoda</taxon>
        <taxon>Insecta</taxon>
        <taxon>Pterygota</taxon>
        <taxon>Neoptera</taxon>
        <taxon>Endopterygota</taxon>
        <taxon>Coleoptera</taxon>
        <taxon>Polyphaga</taxon>
        <taxon>Cucujiformia</taxon>
        <taxon>Nitidulidae</taxon>
        <taxon>Meligethinae</taxon>
        <taxon>Brassicogethes</taxon>
    </lineage>
</organism>
<proteinExistence type="predicted"/>
<evidence type="ECO:0000256" key="1">
    <source>
        <dbReference type="SAM" id="MobiDB-lite"/>
    </source>
</evidence>